<feature type="binding site" evidence="12 15">
    <location>
        <position position="205"/>
    </location>
    <ligand>
        <name>NAD(+)</name>
        <dbReference type="ChEBI" id="CHEBI:57540"/>
    </ligand>
</feature>
<evidence type="ECO:0000256" key="5">
    <source>
        <dbReference type="ARBA" id="ARBA00022605"/>
    </source>
</evidence>
<reference evidence="19" key="1">
    <citation type="journal article" date="2020" name="mSystems">
        <title>Genome- and Community-Level Interaction Insights into Carbon Utilization and Element Cycling Functions of Hydrothermarchaeota in Hydrothermal Sediment.</title>
        <authorList>
            <person name="Zhou Z."/>
            <person name="Liu Y."/>
            <person name="Xu W."/>
            <person name="Pan J."/>
            <person name="Luo Z.H."/>
            <person name="Li M."/>
        </authorList>
    </citation>
    <scope>NUCLEOTIDE SEQUENCE [LARGE SCALE GENOMIC DNA]</scope>
    <source>
        <strain evidence="19">HyVt-456</strain>
    </source>
</reference>
<evidence type="ECO:0000256" key="14">
    <source>
        <dbReference type="PIRSR" id="PIRSR000099-1"/>
    </source>
</evidence>
<dbReference type="GO" id="GO:0005829">
    <property type="term" value="C:cytosol"/>
    <property type="evidence" value="ECO:0007669"/>
    <property type="project" value="TreeGrafter"/>
</dbReference>
<keyword evidence="9 12" id="KW-0520">NAD</keyword>
<evidence type="ECO:0000256" key="18">
    <source>
        <dbReference type="RuleBase" id="RU004175"/>
    </source>
</evidence>
<evidence type="ECO:0000256" key="15">
    <source>
        <dbReference type="PIRSR" id="PIRSR000099-2"/>
    </source>
</evidence>
<feature type="binding site" evidence="12 16">
    <location>
        <position position="229"/>
    </location>
    <ligand>
        <name>substrate</name>
    </ligand>
</feature>
<evidence type="ECO:0000256" key="4">
    <source>
        <dbReference type="ARBA" id="ARBA00012965"/>
    </source>
</evidence>
<dbReference type="CDD" id="cd06572">
    <property type="entry name" value="Histidinol_dh"/>
    <property type="match status" value="1"/>
</dbReference>
<feature type="binding site" evidence="12 16">
    <location>
        <position position="352"/>
    </location>
    <ligand>
        <name>substrate</name>
    </ligand>
</feature>
<dbReference type="UniPathway" id="UPA00031">
    <property type="reaction ID" value="UER00014"/>
</dbReference>
<dbReference type="PANTHER" id="PTHR21256:SF2">
    <property type="entry name" value="HISTIDINE BIOSYNTHESIS TRIFUNCTIONAL PROTEIN"/>
    <property type="match status" value="1"/>
</dbReference>
<gene>
    <name evidence="12 19" type="primary">hisD</name>
    <name evidence="19" type="ORF">ENJ10_05360</name>
</gene>
<evidence type="ECO:0000256" key="10">
    <source>
        <dbReference type="ARBA" id="ARBA00023102"/>
    </source>
</evidence>
<dbReference type="GO" id="GO:0008270">
    <property type="term" value="F:zinc ion binding"/>
    <property type="evidence" value="ECO:0007669"/>
    <property type="project" value="UniProtKB-UniRule"/>
</dbReference>
<feature type="binding site" evidence="12 17">
    <location>
        <position position="411"/>
    </location>
    <ligand>
        <name>Zn(2+)</name>
        <dbReference type="ChEBI" id="CHEBI:29105"/>
    </ligand>
</feature>
<evidence type="ECO:0000256" key="3">
    <source>
        <dbReference type="ARBA" id="ARBA00010178"/>
    </source>
</evidence>
<dbReference type="PIRSF" id="PIRSF000099">
    <property type="entry name" value="Histidinol_dh"/>
    <property type="match status" value="1"/>
</dbReference>
<feature type="binding site" evidence="12 16">
    <location>
        <position position="319"/>
    </location>
    <ligand>
        <name>substrate</name>
    </ligand>
</feature>
<evidence type="ECO:0000256" key="12">
    <source>
        <dbReference type="HAMAP-Rule" id="MF_01024"/>
    </source>
</evidence>
<evidence type="ECO:0000256" key="6">
    <source>
        <dbReference type="ARBA" id="ARBA00022723"/>
    </source>
</evidence>
<dbReference type="NCBIfam" id="TIGR00069">
    <property type="entry name" value="hisD"/>
    <property type="match status" value="1"/>
</dbReference>
<dbReference type="FunFam" id="3.40.50.1980:FF:000001">
    <property type="entry name" value="Histidinol dehydrogenase"/>
    <property type="match status" value="1"/>
</dbReference>
<evidence type="ECO:0000313" key="19">
    <source>
        <dbReference type="EMBL" id="HED10093.1"/>
    </source>
</evidence>
<keyword evidence="7 12" id="KW-0862">Zinc</keyword>
<keyword evidence="5 12" id="KW-0028">Amino-acid biosynthesis</keyword>
<feature type="binding site" evidence="12 17">
    <location>
        <position position="251"/>
    </location>
    <ligand>
        <name>Zn(2+)</name>
        <dbReference type="ChEBI" id="CHEBI:29105"/>
    </ligand>
</feature>
<accession>A0A7V1PTW5</accession>
<evidence type="ECO:0000256" key="9">
    <source>
        <dbReference type="ARBA" id="ARBA00023027"/>
    </source>
</evidence>
<keyword evidence="8 12" id="KW-0560">Oxidoreductase</keyword>
<comment type="caution">
    <text evidence="19">The sequence shown here is derived from an EMBL/GenBank/DDBJ whole genome shotgun (WGS) entry which is preliminary data.</text>
</comment>
<keyword evidence="6 12" id="KW-0479">Metal-binding</keyword>
<dbReference type="GO" id="GO:0000105">
    <property type="term" value="P:L-histidine biosynthetic process"/>
    <property type="evidence" value="ECO:0007669"/>
    <property type="project" value="UniProtKB-UniRule"/>
</dbReference>
<dbReference type="GO" id="GO:0051287">
    <property type="term" value="F:NAD binding"/>
    <property type="evidence" value="ECO:0007669"/>
    <property type="project" value="InterPro"/>
</dbReference>
<sequence>MRRMLYPARDEWSRLCLRPQAQEAEMRPRVQAILERVKREGDRALFDLSRRFDRVNLEKLSLPVPERVAMAAPLREAIDRARANIEKFHRAQRREERTVETEAGVSCWRRAVAIERVGLYIPGGSAPLFSTLLMLAVPARLAGCGEVVLCTPPGANGAVDEAILYTARLLGFEKIYTVGGAQAIAAMSYGTESVPRVDKIFGPGNQYVTLAKQMVQTEGVAIDMPAGPSELLVISDAGGNPAYIAADLLSQAEHGADSQVVFVTTAPELLDAVEREIERQRPRLPREGIARRALENSMMVLLKDLDEALDFSNRYAPEHLILATEQAAKRVDAVINAGSVFLGPFSCESAGDYASGTNHTLPTNGYARAYSGVSLDSFVKWITYQKISAGGMKNIGPAIETMAAAEQLDAHKNAVTIRLKDIENV</sequence>
<feature type="binding site" evidence="12 16">
    <location>
        <position position="251"/>
    </location>
    <ligand>
        <name>substrate</name>
    </ligand>
</feature>
<evidence type="ECO:0000256" key="17">
    <source>
        <dbReference type="PIRSR" id="PIRSR000099-4"/>
    </source>
</evidence>
<dbReference type="InterPro" id="IPR022695">
    <property type="entry name" value="Histidinol_DH_monofunct"/>
</dbReference>
<dbReference type="InterPro" id="IPR016161">
    <property type="entry name" value="Ald_DH/histidinol_DH"/>
</dbReference>
<evidence type="ECO:0000256" key="2">
    <source>
        <dbReference type="ARBA" id="ARBA00004940"/>
    </source>
</evidence>
<feature type="binding site" evidence="12 15">
    <location>
        <position position="120"/>
    </location>
    <ligand>
        <name>NAD(+)</name>
        <dbReference type="ChEBI" id="CHEBI:57540"/>
    </ligand>
</feature>
<dbReference type="FunFam" id="3.40.50.1980:FF:000002">
    <property type="entry name" value="Histidinol dehydrogenase, chloroplastic"/>
    <property type="match status" value="1"/>
</dbReference>
<comment type="similarity">
    <text evidence="3 12 13 18">Belongs to the histidinol dehydrogenase family.</text>
</comment>
<dbReference type="Gene3D" id="1.20.5.1300">
    <property type="match status" value="1"/>
</dbReference>
<dbReference type="Pfam" id="PF00815">
    <property type="entry name" value="Histidinol_dh"/>
    <property type="match status" value="1"/>
</dbReference>
<dbReference type="AlphaFoldDB" id="A0A7V1PTW5"/>
<dbReference type="FunFam" id="1.20.5.1300:FF:000001">
    <property type="entry name" value="Histidine biosynthesis trifunctional protein"/>
    <property type="match status" value="1"/>
</dbReference>
<feature type="binding site" evidence="12 16">
    <location>
        <position position="254"/>
    </location>
    <ligand>
        <name>substrate</name>
    </ligand>
</feature>
<feature type="binding site" evidence="12 15">
    <location>
        <position position="182"/>
    </location>
    <ligand>
        <name>NAD(+)</name>
        <dbReference type="ChEBI" id="CHEBI:57540"/>
    </ligand>
</feature>
<evidence type="ECO:0000256" key="8">
    <source>
        <dbReference type="ARBA" id="ARBA00023002"/>
    </source>
</evidence>
<dbReference type="InterPro" id="IPR001692">
    <property type="entry name" value="Histidinol_DH_CS"/>
</dbReference>
<feature type="binding site" evidence="12 16">
    <location>
        <position position="411"/>
    </location>
    <ligand>
        <name>substrate</name>
    </ligand>
</feature>
<feature type="active site" description="Proton acceptor" evidence="12 14">
    <location>
        <position position="318"/>
    </location>
</feature>
<evidence type="ECO:0000256" key="11">
    <source>
        <dbReference type="ARBA" id="ARBA00049489"/>
    </source>
</evidence>
<comment type="catalytic activity">
    <reaction evidence="11 12">
        <text>L-histidinol + 2 NAD(+) + H2O = L-histidine + 2 NADH + 3 H(+)</text>
        <dbReference type="Rhea" id="RHEA:20641"/>
        <dbReference type="ChEBI" id="CHEBI:15377"/>
        <dbReference type="ChEBI" id="CHEBI:15378"/>
        <dbReference type="ChEBI" id="CHEBI:57540"/>
        <dbReference type="ChEBI" id="CHEBI:57595"/>
        <dbReference type="ChEBI" id="CHEBI:57699"/>
        <dbReference type="ChEBI" id="CHEBI:57945"/>
        <dbReference type="EC" id="1.1.1.23"/>
    </reaction>
</comment>
<dbReference type="PANTHER" id="PTHR21256">
    <property type="entry name" value="HISTIDINOL DEHYDROGENASE HDH"/>
    <property type="match status" value="1"/>
</dbReference>
<feature type="binding site" evidence="12 17">
    <location>
        <position position="254"/>
    </location>
    <ligand>
        <name>Zn(2+)</name>
        <dbReference type="ChEBI" id="CHEBI:29105"/>
    </ligand>
</feature>
<dbReference type="Proteomes" id="UP000886005">
    <property type="component" value="Unassembled WGS sequence"/>
</dbReference>
<dbReference type="Gene3D" id="3.40.50.1980">
    <property type="entry name" value="Nitrogenase molybdenum iron protein domain"/>
    <property type="match status" value="2"/>
</dbReference>
<evidence type="ECO:0000256" key="13">
    <source>
        <dbReference type="PIRNR" id="PIRNR000099"/>
    </source>
</evidence>
<name>A0A7V1PTW5_CALAY</name>
<dbReference type="EMBL" id="DRLD01000149">
    <property type="protein sequence ID" value="HED10093.1"/>
    <property type="molecule type" value="Genomic_DNA"/>
</dbReference>
<dbReference type="EC" id="1.1.1.23" evidence="4 12"/>
<keyword evidence="10 12" id="KW-0368">Histidine biosynthesis</keyword>
<feature type="active site" description="Proton acceptor" evidence="12 14">
    <location>
        <position position="319"/>
    </location>
</feature>
<feature type="binding site" evidence="12 17">
    <location>
        <position position="352"/>
    </location>
    <ligand>
        <name>Zn(2+)</name>
        <dbReference type="ChEBI" id="CHEBI:29105"/>
    </ligand>
</feature>
<dbReference type="GO" id="GO:0004399">
    <property type="term" value="F:histidinol dehydrogenase activity"/>
    <property type="evidence" value="ECO:0007669"/>
    <property type="project" value="UniProtKB-UniRule"/>
</dbReference>
<dbReference type="HAMAP" id="MF_01024">
    <property type="entry name" value="HisD"/>
    <property type="match status" value="1"/>
</dbReference>
<dbReference type="InterPro" id="IPR012131">
    <property type="entry name" value="Hstdl_DH"/>
</dbReference>
<dbReference type="SUPFAM" id="SSF53720">
    <property type="entry name" value="ALDH-like"/>
    <property type="match status" value="1"/>
</dbReference>
<feature type="binding site" evidence="12 16">
    <location>
        <position position="406"/>
    </location>
    <ligand>
        <name>substrate</name>
    </ligand>
</feature>
<comment type="pathway">
    <text evidence="2 12">Amino-acid biosynthesis; L-histidine biosynthesis; L-histidine from 5-phospho-alpha-D-ribose 1-diphosphate: step 9/9.</text>
</comment>
<organism evidence="19">
    <name type="scientific">Caldithrix abyssi</name>
    <dbReference type="NCBI Taxonomy" id="187145"/>
    <lineage>
        <taxon>Bacteria</taxon>
        <taxon>Pseudomonadati</taxon>
        <taxon>Calditrichota</taxon>
        <taxon>Calditrichia</taxon>
        <taxon>Calditrichales</taxon>
        <taxon>Calditrichaceae</taxon>
        <taxon>Caldithrix</taxon>
    </lineage>
</organism>
<protein>
    <recommendedName>
        <fullName evidence="4 12">Histidinol dehydrogenase</fullName>
        <shortName evidence="12">HDH</shortName>
        <ecNumber evidence="4 12">1.1.1.23</ecNumber>
    </recommendedName>
</protein>
<evidence type="ECO:0000256" key="7">
    <source>
        <dbReference type="ARBA" id="ARBA00022833"/>
    </source>
</evidence>
<proteinExistence type="inferred from homology"/>
<evidence type="ECO:0000256" key="16">
    <source>
        <dbReference type="PIRSR" id="PIRSR000099-3"/>
    </source>
</evidence>
<comment type="cofactor">
    <cofactor evidence="12 17">
        <name>Zn(2+)</name>
        <dbReference type="ChEBI" id="CHEBI:29105"/>
    </cofactor>
    <text evidence="12 17">Binds 1 zinc ion per subunit.</text>
</comment>
<dbReference type="PRINTS" id="PR00083">
    <property type="entry name" value="HOLDHDRGNASE"/>
</dbReference>
<comment type="function">
    <text evidence="1 12">Catalyzes the sequential NAD-dependent oxidations of L-histidinol to L-histidinaldehyde and then to L-histidine.</text>
</comment>
<evidence type="ECO:0000256" key="1">
    <source>
        <dbReference type="ARBA" id="ARBA00003850"/>
    </source>
</evidence>
<dbReference type="PROSITE" id="PS00611">
    <property type="entry name" value="HISOL_DEHYDROGENASE"/>
    <property type="match status" value="1"/>
</dbReference>